<dbReference type="Proteomes" id="UP000654918">
    <property type="component" value="Unassembled WGS sequence"/>
</dbReference>
<feature type="compositionally biased region" description="Basic and acidic residues" evidence="1">
    <location>
        <begin position="8"/>
        <end position="26"/>
    </location>
</feature>
<evidence type="ECO:0000313" key="3">
    <source>
        <dbReference type="Proteomes" id="UP000654918"/>
    </source>
</evidence>
<accession>A0A8H6JC51</accession>
<gene>
    <name evidence="2" type="ORF">CPLU01_15420</name>
</gene>
<feature type="region of interest" description="Disordered" evidence="1">
    <location>
        <begin position="1"/>
        <end position="26"/>
    </location>
</feature>
<protein>
    <submittedName>
        <fullName evidence="2">Uncharacterized protein</fullName>
    </submittedName>
</protein>
<dbReference type="EMBL" id="WIGO01000518">
    <property type="protein sequence ID" value="KAF6809886.1"/>
    <property type="molecule type" value="Genomic_DNA"/>
</dbReference>
<sequence>MNARPRRERTQPQRHKLEPIEEKALL</sequence>
<organism evidence="2 3">
    <name type="scientific">Colletotrichum plurivorum</name>
    <dbReference type="NCBI Taxonomy" id="2175906"/>
    <lineage>
        <taxon>Eukaryota</taxon>
        <taxon>Fungi</taxon>
        <taxon>Dikarya</taxon>
        <taxon>Ascomycota</taxon>
        <taxon>Pezizomycotina</taxon>
        <taxon>Sordariomycetes</taxon>
        <taxon>Hypocreomycetidae</taxon>
        <taxon>Glomerellales</taxon>
        <taxon>Glomerellaceae</taxon>
        <taxon>Colletotrichum</taxon>
        <taxon>Colletotrichum orchidearum species complex</taxon>
    </lineage>
</organism>
<evidence type="ECO:0000256" key="1">
    <source>
        <dbReference type="SAM" id="MobiDB-lite"/>
    </source>
</evidence>
<name>A0A8H6JC51_9PEZI</name>
<reference evidence="2" key="1">
    <citation type="journal article" date="2020" name="Phytopathology">
        <title>Genome Sequence Resources of Colletotrichum truncatum, C. plurivorum, C. musicola, and C. sojae: Four Species Pathogenic to Soybean (Glycine max).</title>
        <authorList>
            <person name="Rogerio F."/>
            <person name="Boufleur T.R."/>
            <person name="Ciampi-Guillardi M."/>
            <person name="Sukno S.A."/>
            <person name="Thon M.R."/>
            <person name="Massola Junior N.S."/>
            <person name="Baroncelli R."/>
        </authorList>
    </citation>
    <scope>NUCLEOTIDE SEQUENCE</scope>
    <source>
        <strain evidence="2">LFN00145</strain>
    </source>
</reference>
<proteinExistence type="predicted"/>
<comment type="caution">
    <text evidence="2">The sequence shown here is derived from an EMBL/GenBank/DDBJ whole genome shotgun (WGS) entry which is preliminary data.</text>
</comment>
<keyword evidence="3" id="KW-1185">Reference proteome</keyword>
<dbReference type="AlphaFoldDB" id="A0A8H6JC51"/>
<evidence type="ECO:0000313" key="2">
    <source>
        <dbReference type="EMBL" id="KAF6809886.1"/>
    </source>
</evidence>